<keyword evidence="3" id="KW-1185">Reference proteome</keyword>
<name>A0A7R9BTF7_9CRUS</name>
<feature type="compositionally biased region" description="Basic residues" evidence="1">
    <location>
        <begin position="491"/>
        <end position="501"/>
    </location>
</feature>
<gene>
    <name evidence="2" type="ORF">NMOB1V02_LOCUS8922</name>
</gene>
<dbReference type="EMBL" id="CAJPEX010002741">
    <property type="protein sequence ID" value="CAG0921426.1"/>
    <property type="molecule type" value="Genomic_DNA"/>
</dbReference>
<reference evidence="2" key="1">
    <citation type="submission" date="2020-11" db="EMBL/GenBank/DDBJ databases">
        <authorList>
            <person name="Tran Van P."/>
        </authorList>
    </citation>
    <scope>NUCLEOTIDE SEQUENCE</scope>
</reference>
<dbReference type="Proteomes" id="UP000678499">
    <property type="component" value="Unassembled WGS sequence"/>
</dbReference>
<dbReference type="EMBL" id="OA884778">
    <property type="protein sequence ID" value="CAD7281274.1"/>
    <property type="molecule type" value="Genomic_DNA"/>
</dbReference>
<evidence type="ECO:0000313" key="2">
    <source>
        <dbReference type="EMBL" id="CAD7281274.1"/>
    </source>
</evidence>
<feature type="region of interest" description="Disordered" evidence="1">
    <location>
        <begin position="56"/>
        <end position="78"/>
    </location>
</feature>
<feature type="region of interest" description="Disordered" evidence="1">
    <location>
        <begin position="478"/>
        <end position="529"/>
    </location>
</feature>
<feature type="compositionally biased region" description="Basic and acidic residues" evidence="1">
    <location>
        <begin position="56"/>
        <end position="69"/>
    </location>
</feature>
<dbReference type="OrthoDB" id="6381077at2759"/>
<dbReference type="AlphaFoldDB" id="A0A7R9BTF7"/>
<proteinExistence type="predicted"/>
<feature type="compositionally biased region" description="Gly residues" evidence="1">
    <location>
        <begin position="89"/>
        <end position="98"/>
    </location>
</feature>
<feature type="compositionally biased region" description="Basic and acidic residues" evidence="1">
    <location>
        <begin position="502"/>
        <end position="528"/>
    </location>
</feature>
<feature type="region of interest" description="Disordered" evidence="1">
    <location>
        <begin position="85"/>
        <end position="104"/>
    </location>
</feature>
<sequence length="544" mass="59809">MGSVKIVSDLIVSDTTVQIVSDLSRPRHVGTTTIEVFSSASEYVIFRSPTQKRLQLSEKDKNPEFHTSKESSSSFASSSTSSVELMMGGVRGDGGNGGDAFSSAVQDHDSSSALLITDLCHQLPVISKTLLERYLEGLDYTGNKCMMSASQSARTSRDISEEPVESGYQTDMNNSPDFVKHHHYHDGSSLGMRHDTPDSSVGGAEGVMSHFRPEDEDDTMSRNHVIDRNMLNIGANHRHRPDLNVADNGLDCSAPSSSVAKTLLNKRNHNGKGGCHQRRFESGTGAADDEVIDDDGHSIATQGCNVYETHYIHDDPLNGVLVGRDGKPTSHAGNKRRLEMAKEATIITSRNGTAVDPTVSHSETTQNLQDPQQAMEELKAIAMQGLATDSLDWDLVRTKLHCLAAITSTDTYPEIAEKPTTPIVVLLQGRRAVFPCGAARSVLLGDSSFTLIDESGVRFFPARKSVVTRRMAELIATEEEEEEGGRDGMRGCRRQMTPHHGLRGDDHVQKQHQEQEREKKAPRAKYPEIRAFLARQRAQHLRRT</sequence>
<evidence type="ECO:0000256" key="1">
    <source>
        <dbReference type="SAM" id="MobiDB-lite"/>
    </source>
</evidence>
<organism evidence="2">
    <name type="scientific">Notodromas monacha</name>
    <dbReference type="NCBI Taxonomy" id="399045"/>
    <lineage>
        <taxon>Eukaryota</taxon>
        <taxon>Metazoa</taxon>
        <taxon>Ecdysozoa</taxon>
        <taxon>Arthropoda</taxon>
        <taxon>Crustacea</taxon>
        <taxon>Oligostraca</taxon>
        <taxon>Ostracoda</taxon>
        <taxon>Podocopa</taxon>
        <taxon>Podocopida</taxon>
        <taxon>Cypridocopina</taxon>
        <taxon>Cypridoidea</taxon>
        <taxon>Cyprididae</taxon>
        <taxon>Notodromas</taxon>
    </lineage>
</organism>
<evidence type="ECO:0000313" key="3">
    <source>
        <dbReference type="Proteomes" id="UP000678499"/>
    </source>
</evidence>
<feature type="region of interest" description="Disordered" evidence="1">
    <location>
        <begin position="198"/>
        <end position="218"/>
    </location>
</feature>
<accession>A0A7R9BTF7</accession>
<protein>
    <submittedName>
        <fullName evidence="2">Uncharacterized protein</fullName>
    </submittedName>
</protein>